<feature type="region of interest" description="Disordered" evidence="1">
    <location>
        <begin position="147"/>
        <end position="166"/>
    </location>
</feature>
<proteinExistence type="predicted"/>
<gene>
    <name evidence="2" type="ORF">MHI_LOCUS348535</name>
</gene>
<dbReference type="Proteomes" id="UP000752696">
    <property type="component" value="Unassembled WGS sequence"/>
</dbReference>
<sequence length="166" mass="19111">MRRLKVSKTVRYPLSVEPDPRRTLTGVPGTWWSESDHTSGRQVASHWPSEGRSLRTPYVRSRTRVKSSTRPPAMERAIVPATVPALRGLVLYSPRAPRRAPLKWGALMGRRIRYAALRSAKRLDIRWVWSQVRGELSLEWMDHTSGRQAANHWPSKGRSLRTPYIH</sequence>
<feature type="non-terminal residue" evidence="2">
    <location>
        <position position="1"/>
    </location>
</feature>
<protein>
    <submittedName>
        <fullName evidence="2">Uncharacterized protein</fullName>
    </submittedName>
</protein>
<dbReference type="EMBL" id="CAJDYZ010006025">
    <property type="protein sequence ID" value="CAD1473003.1"/>
    <property type="molecule type" value="Genomic_DNA"/>
</dbReference>
<keyword evidence="3" id="KW-1185">Reference proteome</keyword>
<dbReference type="AlphaFoldDB" id="A0A6V7H429"/>
<comment type="caution">
    <text evidence="2">The sequence shown here is derived from an EMBL/GenBank/DDBJ whole genome shotgun (WGS) entry which is preliminary data.</text>
</comment>
<organism evidence="2 3">
    <name type="scientific">Heterotrigona itama</name>
    <dbReference type="NCBI Taxonomy" id="395501"/>
    <lineage>
        <taxon>Eukaryota</taxon>
        <taxon>Metazoa</taxon>
        <taxon>Ecdysozoa</taxon>
        <taxon>Arthropoda</taxon>
        <taxon>Hexapoda</taxon>
        <taxon>Insecta</taxon>
        <taxon>Pterygota</taxon>
        <taxon>Neoptera</taxon>
        <taxon>Endopterygota</taxon>
        <taxon>Hymenoptera</taxon>
        <taxon>Apocrita</taxon>
        <taxon>Aculeata</taxon>
        <taxon>Apoidea</taxon>
        <taxon>Anthophila</taxon>
        <taxon>Apidae</taxon>
        <taxon>Heterotrigona</taxon>
    </lineage>
</organism>
<evidence type="ECO:0000313" key="2">
    <source>
        <dbReference type="EMBL" id="CAD1473003.1"/>
    </source>
</evidence>
<name>A0A6V7H429_9HYME</name>
<reference evidence="2" key="1">
    <citation type="submission" date="2020-07" db="EMBL/GenBank/DDBJ databases">
        <authorList>
            <person name="Nazaruddin N."/>
        </authorList>
    </citation>
    <scope>NUCLEOTIDE SEQUENCE</scope>
</reference>
<evidence type="ECO:0000313" key="3">
    <source>
        <dbReference type="Proteomes" id="UP000752696"/>
    </source>
</evidence>
<accession>A0A6V7H429</accession>
<evidence type="ECO:0000256" key="1">
    <source>
        <dbReference type="SAM" id="MobiDB-lite"/>
    </source>
</evidence>